<evidence type="ECO:0000256" key="1">
    <source>
        <dbReference type="SAM" id="MobiDB-lite"/>
    </source>
</evidence>
<evidence type="ECO:0000313" key="2">
    <source>
        <dbReference type="EMBL" id="KYO46094.1"/>
    </source>
</evidence>
<dbReference type="AlphaFoldDB" id="A0A151PAV4"/>
<proteinExistence type="predicted"/>
<gene>
    <name evidence="2" type="ORF">Y1Q_0021666</name>
</gene>
<dbReference type="Proteomes" id="UP000050525">
    <property type="component" value="Unassembled WGS sequence"/>
</dbReference>
<dbReference type="EMBL" id="AKHW03000533">
    <property type="protein sequence ID" value="KYO46094.1"/>
    <property type="molecule type" value="Genomic_DNA"/>
</dbReference>
<evidence type="ECO:0000313" key="3">
    <source>
        <dbReference type="Proteomes" id="UP000050525"/>
    </source>
</evidence>
<comment type="caution">
    <text evidence="2">The sequence shown here is derived from an EMBL/GenBank/DDBJ whole genome shotgun (WGS) entry which is preliminary data.</text>
</comment>
<keyword evidence="3" id="KW-1185">Reference proteome</keyword>
<name>A0A151PAV4_ALLMI</name>
<reference evidence="2 3" key="1">
    <citation type="journal article" date="2012" name="Genome Biol.">
        <title>Sequencing three crocodilian genomes to illuminate the evolution of archosaurs and amniotes.</title>
        <authorList>
            <person name="St John J.A."/>
            <person name="Braun E.L."/>
            <person name="Isberg S.R."/>
            <person name="Miles L.G."/>
            <person name="Chong A.Y."/>
            <person name="Gongora J."/>
            <person name="Dalzell P."/>
            <person name="Moran C."/>
            <person name="Bed'hom B."/>
            <person name="Abzhanov A."/>
            <person name="Burgess S.C."/>
            <person name="Cooksey A.M."/>
            <person name="Castoe T.A."/>
            <person name="Crawford N.G."/>
            <person name="Densmore L.D."/>
            <person name="Drew J.C."/>
            <person name="Edwards S.V."/>
            <person name="Faircloth B.C."/>
            <person name="Fujita M.K."/>
            <person name="Greenwold M.J."/>
            <person name="Hoffmann F.G."/>
            <person name="Howard J.M."/>
            <person name="Iguchi T."/>
            <person name="Janes D.E."/>
            <person name="Khan S.Y."/>
            <person name="Kohno S."/>
            <person name="de Koning A.J."/>
            <person name="Lance S.L."/>
            <person name="McCarthy F.M."/>
            <person name="McCormack J.E."/>
            <person name="Merchant M.E."/>
            <person name="Peterson D.G."/>
            <person name="Pollock D.D."/>
            <person name="Pourmand N."/>
            <person name="Raney B.J."/>
            <person name="Roessler K.A."/>
            <person name="Sanford J.R."/>
            <person name="Sawyer R.H."/>
            <person name="Schmidt C.J."/>
            <person name="Triplett E.W."/>
            <person name="Tuberville T.D."/>
            <person name="Venegas-Anaya M."/>
            <person name="Howard J.T."/>
            <person name="Jarvis E.D."/>
            <person name="Guillette L.J.Jr."/>
            <person name="Glenn T.C."/>
            <person name="Green R.E."/>
            <person name="Ray D.A."/>
        </authorList>
    </citation>
    <scope>NUCLEOTIDE SEQUENCE [LARGE SCALE GENOMIC DNA]</scope>
    <source>
        <strain evidence="2">KSC_2009_1</strain>
    </source>
</reference>
<organism evidence="2 3">
    <name type="scientific">Alligator mississippiensis</name>
    <name type="common">American alligator</name>
    <dbReference type="NCBI Taxonomy" id="8496"/>
    <lineage>
        <taxon>Eukaryota</taxon>
        <taxon>Metazoa</taxon>
        <taxon>Chordata</taxon>
        <taxon>Craniata</taxon>
        <taxon>Vertebrata</taxon>
        <taxon>Euteleostomi</taxon>
        <taxon>Archelosauria</taxon>
        <taxon>Archosauria</taxon>
        <taxon>Crocodylia</taxon>
        <taxon>Alligatoridae</taxon>
        <taxon>Alligatorinae</taxon>
        <taxon>Alligator</taxon>
    </lineage>
</organism>
<accession>A0A151PAV4</accession>
<feature type="compositionally biased region" description="Polar residues" evidence="1">
    <location>
        <begin position="23"/>
        <end position="36"/>
    </location>
</feature>
<sequence length="70" mass="7833">MAGQAEMDPGLYEKEEGTENIEGRSSTNARDLNLSPTSQKHIELQGYIQMNRNVWYVAAQSSVAPHTLHM</sequence>
<protein>
    <submittedName>
        <fullName evidence="2">Uncharacterized protein</fullName>
    </submittedName>
</protein>
<feature type="region of interest" description="Disordered" evidence="1">
    <location>
        <begin position="1"/>
        <end position="36"/>
    </location>
</feature>